<dbReference type="InterPro" id="IPR050267">
    <property type="entry name" value="Anti-sigma-factor_SerPK"/>
</dbReference>
<dbReference type="EMBL" id="WEGJ01000007">
    <property type="protein sequence ID" value="MQY12584.1"/>
    <property type="molecule type" value="Genomic_DNA"/>
</dbReference>
<name>A0A7K0CIM4_9ACTN</name>
<dbReference type="Gene3D" id="3.30.565.10">
    <property type="entry name" value="Histidine kinase-like ATPase, C-terminal domain"/>
    <property type="match status" value="1"/>
</dbReference>
<dbReference type="Pfam" id="PF13581">
    <property type="entry name" value="HATPase_c_2"/>
    <property type="match status" value="1"/>
</dbReference>
<dbReference type="InterPro" id="IPR036890">
    <property type="entry name" value="HATPase_C_sf"/>
</dbReference>
<dbReference type="PANTHER" id="PTHR35526">
    <property type="entry name" value="ANTI-SIGMA-F FACTOR RSBW-RELATED"/>
    <property type="match status" value="1"/>
</dbReference>
<dbReference type="Proteomes" id="UP000466345">
    <property type="component" value="Unassembled WGS sequence"/>
</dbReference>
<gene>
    <name evidence="4" type="ORF">SRB5_27200</name>
</gene>
<protein>
    <recommendedName>
        <fullName evidence="3">Histidine kinase/HSP90-like ATPase domain-containing protein</fullName>
    </recommendedName>
</protein>
<keyword evidence="5" id="KW-1185">Reference proteome</keyword>
<comment type="caution">
    <text evidence="4">The sequence shown here is derived from an EMBL/GenBank/DDBJ whole genome shotgun (WGS) entry which is preliminary data.</text>
</comment>
<keyword evidence="1" id="KW-0808">Transferase</keyword>
<feature type="domain" description="Histidine kinase/HSP90-like ATPase" evidence="3">
    <location>
        <begin position="27"/>
        <end position="137"/>
    </location>
</feature>
<evidence type="ECO:0000259" key="3">
    <source>
        <dbReference type="Pfam" id="PF13581"/>
    </source>
</evidence>
<evidence type="ECO:0000313" key="4">
    <source>
        <dbReference type="EMBL" id="MQY12584.1"/>
    </source>
</evidence>
<dbReference type="PANTHER" id="PTHR35526:SF3">
    <property type="entry name" value="ANTI-SIGMA-F FACTOR RSBW"/>
    <property type="match status" value="1"/>
</dbReference>
<dbReference type="InterPro" id="IPR003594">
    <property type="entry name" value="HATPase_dom"/>
</dbReference>
<accession>A0A7K0CIM4</accession>
<dbReference type="GO" id="GO:0004674">
    <property type="term" value="F:protein serine/threonine kinase activity"/>
    <property type="evidence" value="ECO:0007669"/>
    <property type="project" value="UniProtKB-KW"/>
</dbReference>
<organism evidence="4 5">
    <name type="scientific">Streptomyces smaragdinus</name>
    <dbReference type="NCBI Taxonomy" id="2585196"/>
    <lineage>
        <taxon>Bacteria</taxon>
        <taxon>Bacillati</taxon>
        <taxon>Actinomycetota</taxon>
        <taxon>Actinomycetes</taxon>
        <taxon>Kitasatosporales</taxon>
        <taxon>Streptomycetaceae</taxon>
        <taxon>Streptomyces</taxon>
    </lineage>
</organism>
<evidence type="ECO:0000256" key="2">
    <source>
        <dbReference type="SAM" id="MobiDB-lite"/>
    </source>
</evidence>
<keyword evidence="1" id="KW-0723">Serine/threonine-protein kinase</keyword>
<feature type="compositionally biased region" description="Polar residues" evidence="2">
    <location>
        <begin position="1"/>
        <end position="12"/>
    </location>
</feature>
<dbReference type="CDD" id="cd16936">
    <property type="entry name" value="HATPase_RsbW-like"/>
    <property type="match status" value="1"/>
</dbReference>
<evidence type="ECO:0000313" key="5">
    <source>
        <dbReference type="Proteomes" id="UP000466345"/>
    </source>
</evidence>
<evidence type="ECO:0000256" key="1">
    <source>
        <dbReference type="ARBA" id="ARBA00022527"/>
    </source>
</evidence>
<proteinExistence type="predicted"/>
<sequence>MRKQNDMPQSVTHVRDTGHPGYSETLPRQPGSAAVARRLVRTACTAWGLGRLADDGALIVSELVTNTLRHARGRSIRVMVERTDLATVRVAVSDLSRELPVSCVRNDDAEDGRGLLLVAELAADWGTDARRWGKVVWTTLS</sequence>
<keyword evidence="1" id="KW-0418">Kinase</keyword>
<reference evidence="4 5" key="1">
    <citation type="submission" date="2019-10" db="EMBL/GenBank/DDBJ databases">
        <title>Streptomyces smaragdinus sp. nov. and Streptomyces fabii sp. nov., isolated from the gut of fungus growing-termite Macrotermes natalensis.</title>
        <authorList>
            <person name="Schwitalla J."/>
            <person name="Benndorf R."/>
            <person name="Martin K."/>
            <person name="De Beer W."/>
            <person name="Kaster A.-K."/>
            <person name="Vollmers J."/>
            <person name="Poulsen M."/>
            <person name="Beemelmanns C."/>
        </authorList>
    </citation>
    <scope>NUCLEOTIDE SEQUENCE [LARGE SCALE GENOMIC DNA]</scope>
    <source>
        <strain evidence="4 5">RB5</strain>
    </source>
</reference>
<dbReference type="AlphaFoldDB" id="A0A7K0CIM4"/>
<dbReference type="SUPFAM" id="SSF55874">
    <property type="entry name" value="ATPase domain of HSP90 chaperone/DNA topoisomerase II/histidine kinase"/>
    <property type="match status" value="1"/>
</dbReference>
<feature type="region of interest" description="Disordered" evidence="2">
    <location>
        <begin position="1"/>
        <end position="30"/>
    </location>
</feature>